<dbReference type="EMBL" id="BK015208">
    <property type="protein sequence ID" value="DAD96086.1"/>
    <property type="molecule type" value="Genomic_DNA"/>
</dbReference>
<proteinExistence type="predicted"/>
<protein>
    <submittedName>
        <fullName evidence="1">Capsid fiber protein</fullName>
    </submittedName>
</protein>
<name>A0A8S5NMY4_9CAUD</name>
<accession>A0A8S5NMY4</accession>
<sequence length="112" mass="10732">MAKTKQVVLTTTIRAEGAIVANRFVNYAGKQAKAGEAVLGVAPYDTAAGDTAAVDAIGIAVVETGGALAAGDAVAADAQGCAVKQAGSAAVAGYALDAAAAANDTVRIKIGG</sequence>
<evidence type="ECO:0000313" key="1">
    <source>
        <dbReference type="EMBL" id="DAD96086.1"/>
    </source>
</evidence>
<organism evidence="1">
    <name type="scientific">Myoviridae sp. ctpjm1</name>
    <dbReference type="NCBI Taxonomy" id="2826699"/>
    <lineage>
        <taxon>Viruses</taxon>
        <taxon>Duplodnaviria</taxon>
        <taxon>Heunggongvirae</taxon>
        <taxon>Uroviricota</taxon>
        <taxon>Caudoviricetes</taxon>
    </lineage>
</organism>
<dbReference type="InterPro" id="IPR011231">
    <property type="entry name" value="Phage_VT1-Sakai_H0018"/>
</dbReference>
<dbReference type="Pfam" id="PF09956">
    <property type="entry name" value="Phage_cement_2"/>
    <property type="match status" value="1"/>
</dbReference>
<reference evidence="1" key="1">
    <citation type="journal article" date="2021" name="Proc. Natl. Acad. Sci. U.S.A.">
        <title>A Catalog of Tens of Thousands of Viruses from Human Metagenomes Reveals Hidden Associations with Chronic Diseases.</title>
        <authorList>
            <person name="Tisza M.J."/>
            <person name="Buck C.B."/>
        </authorList>
    </citation>
    <scope>NUCLEOTIDE SEQUENCE</scope>
    <source>
        <strain evidence="1">Ctpjm1</strain>
    </source>
</reference>